<feature type="domain" description="Radical SAM core" evidence="6">
    <location>
        <begin position="34"/>
        <end position="171"/>
    </location>
</feature>
<dbReference type="HOGENOM" id="CLU_823258_0_0_7"/>
<dbReference type="SUPFAM" id="SSF102114">
    <property type="entry name" value="Radical SAM enzymes"/>
    <property type="match status" value="1"/>
</dbReference>
<keyword evidence="4" id="KW-0408">Iron</keyword>
<dbReference type="eggNOG" id="COG0535">
    <property type="taxonomic scope" value="Bacteria"/>
</dbReference>
<evidence type="ECO:0000313" key="8">
    <source>
        <dbReference type="Proteomes" id="UP000007721"/>
    </source>
</evidence>
<dbReference type="KEGG" id="geo:Geob_1446"/>
<evidence type="ECO:0000256" key="4">
    <source>
        <dbReference type="ARBA" id="ARBA00023004"/>
    </source>
</evidence>
<dbReference type="SFLD" id="SFLDG01067">
    <property type="entry name" value="SPASM/twitch_domain_containing"/>
    <property type="match status" value="1"/>
</dbReference>
<dbReference type="STRING" id="316067.Geob_1446"/>
<evidence type="ECO:0000259" key="6">
    <source>
        <dbReference type="Pfam" id="PF04055"/>
    </source>
</evidence>
<sequence>MKLVQMVQKVKNICLNNVEKTNTMAQRHYKFAYIEPVRACPVKCIPCPVGRNVLFKHPVVVLDLEIARRCFAKLRGQFGIDTLIMGNWGEPLLHPQFPELVQLARSSGFRQIEVSTSLSVKCDMASIIGAGLDCIQISMSGITKDVYNQSHRFGDFDLIFKNLESLVSLNKVKTTPAGIVIRWHRYHHNEAQFEAVSNFCKDLGLGLLPYFGHLGSIEAMRDWSNHQLEEPLKSFVYNSVFTEFIEKACILNKGATNCKQSEFVVLDADGSLVFCCSCYKNYKTNAPFLAMSASEIESFKSPNSTICSLCLGSGWSGYMNRPKTLEEYDGCISLGAT</sequence>
<dbReference type="InterPro" id="IPR058240">
    <property type="entry name" value="rSAM_sf"/>
</dbReference>
<dbReference type="CDD" id="cd01335">
    <property type="entry name" value="Radical_SAM"/>
    <property type="match status" value="1"/>
</dbReference>
<evidence type="ECO:0000256" key="5">
    <source>
        <dbReference type="ARBA" id="ARBA00023014"/>
    </source>
</evidence>
<dbReference type="PANTHER" id="PTHR11228">
    <property type="entry name" value="RADICAL SAM DOMAIN PROTEIN"/>
    <property type="match status" value="1"/>
</dbReference>
<dbReference type="GO" id="GO:0051536">
    <property type="term" value="F:iron-sulfur cluster binding"/>
    <property type="evidence" value="ECO:0007669"/>
    <property type="project" value="UniProtKB-KW"/>
</dbReference>
<dbReference type="Gene3D" id="3.20.20.70">
    <property type="entry name" value="Aldolase class I"/>
    <property type="match status" value="1"/>
</dbReference>
<evidence type="ECO:0000256" key="3">
    <source>
        <dbReference type="ARBA" id="ARBA00022723"/>
    </source>
</evidence>
<dbReference type="GO" id="GO:0003824">
    <property type="term" value="F:catalytic activity"/>
    <property type="evidence" value="ECO:0007669"/>
    <property type="project" value="InterPro"/>
</dbReference>
<organism evidence="7 8">
    <name type="scientific">Geotalea daltonii (strain DSM 22248 / JCM 15807 / FRC-32)</name>
    <name type="common">Geobacter daltonii</name>
    <dbReference type="NCBI Taxonomy" id="316067"/>
    <lineage>
        <taxon>Bacteria</taxon>
        <taxon>Pseudomonadati</taxon>
        <taxon>Thermodesulfobacteriota</taxon>
        <taxon>Desulfuromonadia</taxon>
        <taxon>Geobacterales</taxon>
        <taxon>Geobacteraceae</taxon>
        <taxon>Geotalea</taxon>
    </lineage>
</organism>
<accession>B9M551</accession>
<dbReference type="RefSeq" id="WP_012646535.1">
    <property type="nucleotide sequence ID" value="NC_011979.1"/>
</dbReference>
<reference evidence="7 8" key="1">
    <citation type="submission" date="2009-01" db="EMBL/GenBank/DDBJ databases">
        <title>Complete sequence of Geobacter sp. FRC-32.</title>
        <authorList>
            <consortium name="US DOE Joint Genome Institute"/>
            <person name="Lucas S."/>
            <person name="Copeland A."/>
            <person name="Lapidus A."/>
            <person name="Glavina del Rio T."/>
            <person name="Dalin E."/>
            <person name="Tice H."/>
            <person name="Bruce D."/>
            <person name="Goodwin L."/>
            <person name="Pitluck S."/>
            <person name="Saunders E."/>
            <person name="Brettin T."/>
            <person name="Detter J.C."/>
            <person name="Han C."/>
            <person name="Larimer F."/>
            <person name="Land M."/>
            <person name="Hauser L."/>
            <person name="Kyrpides N."/>
            <person name="Ovchinnikova G."/>
            <person name="Kostka J."/>
            <person name="Richardson P."/>
        </authorList>
    </citation>
    <scope>NUCLEOTIDE SEQUENCE [LARGE SCALE GENOMIC DNA]</scope>
    <source>
        <strain evidence="8">DSM 22248 / JCM 15807 / FRC-32</strain>
    </source>
</reference>
<proteinExistence type="predicted"/>
<evidence type="ECO:0000256" key="2">
    <source>
        <dbReference type="ARBA" id="ARBA00022691"/>
    </source>
</evidence>
<dbReference type="PANTHER" id="PTHR11228:SF35">
    <property type="entry name" value="MOLYBDENUM COFACTOR BIOSYNTHESIS PROTEIN A-RELATED"/>
    <property type="match status" value="1"/>
</dbReference>
<dbReference type="AlphaFoldDB" id="B9M551"/>
<dbReference type="SFLD" id="SFLDS00029">
    <property type="entry name" value="Radical_SAM"/>
    <property type="match status" value="1"/>
</dbReference>
<protein>
    <submittedName>
        <fullName evidence="7">Radical SAM domain iron-sulfur cluster-binding oxidoreductase</fullName>
    </submittedName>
</protein>
<dbReference type="InterPro" id="IPR013785">
    <property type="entry name" value="Aldolase_TIM"/>
</dbReference>
<keyword evidence="8" id="KW-1185">Reference proteome</keyword>
<dbReference type="InterPro" id="IPR050377">
    <property type="entry name" value="Radical_SAM_PqqE_MftC-like"/>
</dbReference>
<keyword evidence="3" id="KW-0479">Metal-binding</keyword>
<keyword evidence="2" id="KW-0949">S-adenosyl-L-methionine</keyword>
<dbReference type="GO" id="GO:0046872">
    <property type="term" value="F:metal ion binding"/>
    <property type="evidence" value="ECO:0007669"/>
    <property type="project" value="UniProtKB-KW"/>
</dbReference>
<keyword evidence="5" id="KW-0411">Iron-sulfur</keyword>
<dbReference type="EMBL" id="CP001390">
    <property type="protein sequence ID" value="ACM19806.1"/>
    <property type="molecule type" value="Genomic_DNA"/>
</dbReference>
<evidence type="ECO:0000313" key="7">
    <source>
        <dbReference type="EMBL" id="ACM19806.1"/>
    </source>
</evidence>
<dbReference type="Proteomes" id="UP000007721">
    <property type="component" value="Chromosome"/>
</dbReference>
<dbReference type="Pfam" id="PF04055">
    <property type="entry name" value="Radical_SAM"/>
    <property type="match status" value="1"/>
</dbReference>
<dbReference type="InterPro" id="IPR007197">
    <property type="entry name" value="rSAM"/>
</dbReference>
<comment type="cofactor">
    <cofactor evidence="1">
        <name>[4Fe-4S] cluster</name>
        <dbReference type="ChEBI" id="CHEBI:49883"/>
    </cofactor>
</comment>
<name>B9M551_GEODF</name>
<evidence type="ECO:0000256" key="1">
    <source>
        <dbReference type="ARBA" id="ARBA00001966"/>
    </source>
</evidence>
<gene>
    <name evidence="7" type="ordered locus">Geob_1446</name>
</gene>